<organism evidence="1 2">
    <name type="scientific">Anaerobacillus alkalidiazotrophicus</name>
    <dbReference type="NCBI Taxonomy" id="472963"/>
    <lineage>
        <taxon>Bacteria</taxon>
        <taxon>Bacillati</taxon>
        <taxon>Bacillota</taxon>
        <taxon>Bacilli</taxon>
        <taxon>Bacillales</taxon>
        <taxon>Bacillaceae</taxon>
        <taxon>Anaerobacillus</taxon>
    </lineage>
</organism>
<dbReference type="RefSeq" id="WP_071388600.1">
    <property type="nucleotide sequence ID" value="NZ_MLQS01000001.1"/>
</dbReference>
<dbReference type="EMBL" id="MLQS01000001">
    <property type="protein sequence ID" value="OIJ22030.1"/>
    <property type="molecule type" value="Genomic_DNA"/>
</dbReference>
<evidence type="ECO:0000313" key="2">
    <source>
        <dbReference type="Proteomes" id="UP000180057"/>
    </source>
</evidence>
<comment type="caution">
    <text evidence="1">The sequence shown here is derived from an EMBL/GenBank/DDBJ whole genome shotgun (WGS) entry which is preliminary data.</text>
</comment>
<proteinExistence type="predicted"/>
<dbReference type="STRING" id="472963.BKP45_04960"/>
<accession>A0A1S2MBS1</accession>
<name>A0A1S2MBS1_9BACI</name>
<keyword evidence="2" id="KW-1185">Reference proteome</keyword>
<gene>
    <name evidence="1" type="ORF">BKP45_04960</name>
</gene>
<sequence length="84" mass="9805">MSDKLDLILQKLEALETGQNLLKTEINKRFDDLKNTIETQHIENLNSDNFILKSLDDVKESVRFVNHRVADAELELNNIKKVRQ</sequence>
<protein>
    <submittedName>
        <fullName evidence="1">Uncharacterized protein</fullName>
    </submittedName>
</protein>
<evidence type="ECO:0000313" key="1">
    <source>
        <dbReference type="EMBL" id="OIJ22030.1"/>
    </source>
</evidence>
<dbReference type="Proteomes" id="UP000180057">
    <property type="component" value="Unassembled WGS sequence"/>
</dbReference>
<dbReference type="AlphaFoldDB" id="A0A1S2MBS1"/>
<reference evidence="1 2" key="1">
    <citation type="submission" date="2016-10" db="EMBL/GenBank/DDBJ databases">
        <title>Draft genome sequences of four alkaliphilic bacteria belonging to the Anaerobacillus genus.</title>
        <authorList>
            <person name="Bassil N.M."/>
            <person name="Lloyd J.R."/>
        </authorList>
    </citation>
    <scope>NUCLEOTIDE SEQUENCE [LARGE SCALE GENOMIC DNA]</scope>
    <source>
        <strain evidence="1 2">DSM 22531</strain>
    </source>
</reference>
<dbReference type="OrthoDB" id="2914959at2"/>